<evidence type="ECO:0000256" key="1">
    <source>
        <dbReference type="SAM" id="MobiDB-lite"/>
    </source>
</evidence>
<sequence>MFQVASHPAAFQLREHSSRRASSSSHSHSHSYDRPASRAQSSNPALQLPRNLSRPAFTDISRDALAAAAPDLVPVPSEFIRHGLLAKSSSMQAECPSHLNVPLTAGSAGVLPSYPTHVLAISASPSKSSHGHGGGDASLFPVHAVVLAAHCAKLPPLPPAPVSSHSTLTLPVLPINLPSPPAFAILHAWMYTGRLDAALGSLLPLPAPFLATLSSASSSSRSSSRSHGGPSAHDVVLQTLRNPSAMHPLQHHLFSASGGNVATLLNHAAHVKELWQDMVALGVYDPALWDALDLAWEVVLGGMGRAAA</sequence>
<comment type="caution">
    <text evidence="2">The sequence shown here is derived from an EMBL/GenBank/DDBJ whole genome shotgun (WGS) entry which is preliminary data.</text>
</comment>
<reference evidence="2" key="1">
    <citation type="submission" date="2020-05" db="EMBL/GenBank/DDBJ databases">
        <title>Mycena genomes resolve the evolution of fungal bioluminescence.</title>
        <authorList>
            <person name="Tsai I.J."/>
        </authorList>
    </citation>
    <scope>NUCLEOTIDE SEQUENCE</scope>
    <source>
        <strain evidence="2">160909Yilan</strain>
    </source>
</reference>
<feature type="region of interest" description="Disordered" evidence="1">
    <location>
        <begin position="1"/>
        <end position="50"/>
    </location>
</feature>
<proteinExistence type="predicted"/>
<evidence type="ECO:0000313" key="2">
    <source>
        <dbReference type="EMBL" id="KAF7366835.1"/>
    </source>
</evidence>
<gene>
    <name evidence="2" type="ORF">MSAN_00942000</name>
</gene>
<accession>A0A8H7DA21</accession>
<dbReference type="CDD" id="cd18186">
    <property type="entry name" value="BTB_POZ_ZBTB_KLHL-like"/>
    <property type="match status" value="1"/>
</dbReference>
<dbReference type="EMBL" id="JACAZH010000006">
    <property type="protein sequence ID" value="KAF7366835.1"/>
    <property type="molecule type" value="Genomic_DNA"/>
</dbReference>
<keyword evidence="3" id="KW-1185">Reference proteome</keyword>
<evidence type="ECO:0000313" key="3">
    <source>
        <dbReference type="Proteomes" id="UP000623467"/>
    </source>
</evidence>
<dbReference type="Proteomes" id="UP000623467">
    <property type="component" value="Unassembled WGS sequence"/>
</dbReference>
<organism evidence="2 3">
    <name type="scientific">Mycena sanguinolenta</name>
    <dbReference type="NCBI Taxonomy" id="230812"/>
    <lineage>
        <taxon>Eukaryota</taxon>
        <taxon>Fungi</taxon>
        <taxon>Dikarya</taxon>
        <taxon>Basidiomycota</taxon>
        <taxon>Agaricomycotina</taxon>
        <taxon>Agaricomycetes</taxon>
        <taxon>Agaricomycetidae</taxon>
        <taxon>Agaricales</taxon>
        <taxon>Marasmiineae</taxon>
        <taxon>Mycenaceae</taxon>
        <taxon>Mycena</taxon>
    </lineage>
</organism>
<dbReference type="AlphaFoldDB" id="A0A8H7DA21"/>
<dbReference type="OrthoDB" id="2523383at2759"/>
<name>A0A8H7DA21_9AGAR</name>
<protein>
    <submittedName>
        <fullName evidence="2">Clampless protein 1</fullName>
    </submittedName>
</protein>